<protein>
    <recommendedName>
        <fullName evidence="5">PDZ domain-containing protein</fullName>
    </recommendedName>
</protein>
<dbReference type="InParanoid" id="E9H099"/>
<feature type="compositionally biased region" description="Low complexity" evidence="2">
    <location>
        <begin position="1"/>
        <end position="11"/>
    </location>
</feature>
<dbReference type="KEGG" id="dpx:DAPPUDRAFT_323946"/>
<feature type="coiled-coil region" evidence="1">
    <location>
        <begin position="166"/>
        <end position="193"/>
    </location>
</feature>
<proteinExistence type="predicted"/>
<keyword evidence="1" id="KW-0175">Coiled coil</keyword>
<feature type="compositionally biased region" description="Polar residues" evidence="2">
    <location>
        <begin position="224"/>
        <end position="251"/>
    </location>
</feature>
<evidence type="ECO:0000313" key="3">
    <source>
        <dbReference type="EMBL" id="EFX74767.1"/>
    </source>
</evidence>
<feature type="region of interest" description="Disordered" evidence="2">
    <location>
        <begin position="565"/>
        <end position="584"/>
    </location>
</feature>
<reference evidence="3 4" key="1">
    <citation type="journal article" date="2011" name="Science">
        <title>The ecoresponsive genome of Daphnia pulex.</title>
        <authorList>
            <person name="Colbourne J.K."/>
            <person name="Pfrender M.E."/>
            <person name="Gilbert D."/>
            <person name="Thomas W.K."/>
            <person name="Tucker A."/>
            <person name="Oakley T.H."/>
            <person name="Tokishita S."/>
            <person name="Aerts A."/>
            <person name="Arnold G.J."/>
            <person name="Basu M.K."/>
            <person name="Bauer D.J."/>
            <person name="Caceres C.E."/>
            <person name="Carmel L."/>
            <person name="Casola C."/>
            <person name="Choi J.H."/>
            <person name="Detter J.C."/>
            <person name="Dong Q."/>
            <person name="Dusheyko S."/>
            <person name="Eads B.D."/>
            <person name="Frohlich T."/>
            <person name="Geiler-Samerotte K.A."/>
            <person name="Gerlach D."/>
            <person name="Hatcher P."/>
            <person name="Jogdeo S."/>
            <person name="Krijgsveld J."/>
            <person name="Kriventseva E.V."/>
            <person name="Kultz D."/>
            <person name="Laforsch C."/>
            <person name="Lindquist E."/>
            <person name="Lopez J."/>
            <person name="Manak J.R."/>
            <person name="Muller J."/>
            <person name="Pangilinan J."/>
            <person name="Patwardhan R.P."/>
            <person name="Pitluck S."/>
            <person name="Pritham E.J."/>
            <person name="Rechtsteiner A."/>
            <person name="Rho M."/>
            <person name="Rogozin I.B."/>
            <person name="Sakarya O."/>
            <person name="Salamov A."/>
            <person name="Schaack S."/>
            <person name="Shapiro H."/>
            <person name="Shiga Y."/>
            <person name="Skalitzky C."/>
            <person name="Smith Z."/>
            <person name="Souvorov A."/>
            <person name="Sung W."/>
            <person name="Tang Z."/>
            <person name="Tsuchiya D."/>
            <person name="Tu H."/>
            <person name="Vos H."/>
            <person name="Wang M."/>
            <person name="Wolf Y.I."/>
            <person name="Yamagata H."/>
            <person name="Yamada T."/>
            <person name="Ye Y."/>
            <person name="Shaw J.R."/>
            <person name="Andrews J."/>
            <person name="Crease T.J."/>
            <person name="Tang H."/>
            <person name="Lucas S.M."/>
            <person name="Robertson H.M."/>
            <person name="Bork P."/>
            <person name="Koonin E.V."/>
            <person name="Zdobnov E.M."/>
            <person name="Grigoriev I.V."/>
            <person name="Lynch M."/>
            <person name="Boore J.L."/>
        </authorList>
    </citation>
    <scope>NUCLEOTIDE SEQUENCE [LARGE SCALE GENOMIC DNA]</scope>
</reference>
<feature type="compositionally biased region" description="Basic and acidic residues" evidence="2">
    <location>
        <begin position="525"/>
        <end position="539"/>
    </location>
</feature>
<evidence type="ECO:0000313" key="4">
    <source>
        <dbReference type="Proteomes" id="UP000000305"/>
    </source>
</evidence>
<keyword evidence="4" id="KW-1185">Reference proteome</keyword>
<feature type="compositionally biased region" description="Polar residues" evidence="2">
    <location>
        <begin position="565"/>
        <end position="574"/>
    </location>
</feature>
<feature type="compositionally biased region" description="Polar residues" evidence="2">
    <location>
        <begin position="272"/>
        <end position="282"/>
    </location>
</feature>
<accession>E9H099</accession>
<feature type="compositionally biased region" description="Polar residues" evidence="2">
    <location>
        <begin position="540"/>
        <end position="550"/>
    </location>
</feature>
<evidence type="ECO:0008006" key="5">
    <source>
        <dbReference type="Google" id="ProtNLM"/>
    </source>
</evidence>
<sequence>MTTVLQQQQQQPTGVTSGTNWATSNERQQIERRLALIHRDIELKRAVIKNLRLSLQQTNVSDILHGHAPLVIVINKVEYDALNPSFQLQCPNGEDNRNGPLPIVDSCIIQWAREDLNLKVGDKVLEINGQLIPGQEKVDVGKLLTSGPVEMVVARQSREETFVTQMQELSSKLERLGQERDGLKGENLRLKHRISYLEEVRHDEELAEEEDAQQQLAPKEKSSNRGASKTCQPQQPQQHDSLSSGESQSLYRSEIRVQNAPVRQKPPRTSKLKASSNSTGRHSSAAAVPEADYGDHGKRLNSSSLDGRRGASAATAATEPNGDFHPLTNGGVTVETGSMNRIKTSSIVDRHFGHVIRVTHHHHPHQQQATPPPQTPSSASSSSHDYASRRQRIPADSVSVSDLQSVASYDSFIDSHPVRHNHIGQSMETVSNVSLMTRPFNQRSPSSPTRSEVQSVASMDLERRRHGYISDEQTISSSMNYGGLLTGGKKPKPVPPRKPSFLYLNRASSLQSVNGVVKTNSMDRSSNKIDVKSNKHSESESWNNNTAPKTSLRTALSGNLKWNILSSSRANKNPGSGREKEDRE</sequence>
<dbReference type="OrthoDB" id="6365595at2759"/>
<feature type="region of interest" description="Disordered" evidence="2">
    <location>
        <begin position="360"/>
        <end position="400"/>
    </location>
</feature>
<evidence type="ECO:0000256" key="2">
    <source>
        <dbReference type="SAM" id="MobiDB-lite"/>
    </source>
</evidence>
<dbReference type="HOGENOM" id="CLU_467152_0_0_1"/>
<gene>
    <name evidence="3" type="ORF">DAPPUDRAFT_323946</name>
</gene>
<feature type="region of interest" description="Disordered" evidence="2">
    <location>
        <begin position="205"/>
        <end position="335"/>
    </location>
</feature>
<feature type="compositionally biased region" description="Polar residues" evidence="2">
    <location>
        <begin position="12"/>
        <end position="23"/>
    </location>
</feature>
<dbReference type="Proteomes" id="UP000000305">
    <property type="component" value="Unassembled WGS sequence"/>
</dbReference>
<evidence type="ECO:0000256" key="1">
    <source>
        <dbReference type="SAM" id="Coils"/>
    </source>
</evidence>
<dbReference type="EMBL" id="GL732580">
    <property type="protein sequence ID" value="EFX74767.1"/>
    <property type="molecule type" value="Genomic_DNA"/>
</dbReference>
<name>E9H099_DAPPU</name>
<feature type="region of interest" description="Disordered" evidence="2">
    <location>
        <begin position="1"/>
        <end position="23"/>
    </location>
</feature>
<dbReference type="STRING" id="6669.E9H099"/>
<dbReference type="AlphaFoldDB" id="E9H099"/>
<feature type="region of interest" description="Disordered" evidence="2">
    <location>
        <begin position="517"/>
        <end position="550"/>
    </location>
</feature>
<organism evidence="3 4">
    <name type="scientific">Daphnia pulex</name>
    <name type="common">Water flea</name>
    <dbReference type="NCBI Taxonomy" id="6669"/>
    <lineage>
        <taxon>Eukaryota</taxon>
        <taxon>Metazoa</taxon>
        <taxon>Ecdysozoa</taxon>
        <taxon>Arthropoda</taxon>
        <taxon>Crustacea</taxon>
        <taxon>Branchiopoda</taxon>
        <taxon>Diplostraca</taxon>
        <taxon>Cladocera</taxon>
        <taxon>Anomopoda</taxon>
        <taxon>Daphniidae</taxon>
        <taxon>Daphnia</taxon>
    </lineage>
</organism>
<dbReference type="eggNOG" id="KOG3528">
    <property type="taxonomic scope" value="Eukaryota"/>
</dbReference>